<evidence type="ECO:0000313" key="2">
    <source>
        <dbReference type="EMBL" id="HIU43917.1"/>
    </source>
</evidence>
<evidence type="ECO:0000259" key="1">
    <source>
        <dbReference type="PROSITE" id="PS51186"/>
    </source>
</evidence>
<sequence>MIRTAGPGDRPELEAVYNACFPGEEDFCHWFFGRVYCPESTLVWDEHGIAAAVQLLPVRLTLKGQEVPCTYIYAAGTLPQHRGRGLMGALLERSFVLSAARGDRLSVLITQEPSLVDYYARFGYRPVFARQEHRAPAAELPADTALFPMKDRDIAAAQRLYETEQQGLHALRDAVAWRLILEQYGKNAVVFRRGGQITAFALAESEKDCLTATEALGPDAPILMAALAGRRGVQSARWYGPVTSEAKVNGCARPLDEEGEALLQKLHSYGYLNVLFN</sequence>
<evidence type="ECO:0000313" key="3">
    <source>
        <dbReference type="Proteomes" id="UP000824073"/>
    </source>
</evidence>
<dbReference type="PANTHER" id="PTHR37817">
    <property type="entry name" value="N-ACETYLTRANSFERASE EIS"/>
    <property type="match status" value="1"/>
</dbReference>
<name>A0A9D1LLS0_9CLOT</name>
<dbReference type="SUPFAM" id="SSF55729">
    <property type="entry name" value="Acyl-CoA N-acyltransferases (Nat)"/>
    <property type="match status" value="1"/>
</dbReference>
<reference evidence="2" key="1">
    <citation type="submission" date="2020-10" db="EMBL/GenBank/DDBJ databases">
        <authorList>
            <person name="Gilroy R."/>
        </authorList>
    </citation>
    <scope>NUCLEOTIDE SEQUENCE</scope>
    <source>
        <strain evidence="2">CHK191-8634</strain>
    </source>
</reference>
<dbReference type="Proteomes" id="UP000824073">
    <property type="component" value="Unassembled WGS sequence"/>
</dbReference>
<dbReference type="AlphaFoldDB" id="A0A9D1LLS0"/>
<gene>
    <name evidence="2" type="ORF">IAB67_06440</name>
</gene>
<dbReference type="Pfam" id="PF13527">
    <property type="entry name" value="Acetyltransf_9"/>
    <property type="match status" value="1"/>
</dbReference>
<comment type="caution">
    <text evidence="2">The sequence shown here is derived from an EMBL/GenBank/DDBJ whole genome shotgun (WGS) entry which is preliminary data.</text>
</comment>
<dbReference type="InterPro" id="IPR051554">
    <property type="entry name" value="Acetyltransferase_Eis"/>
</dbReference>
<dbReference type="GO" id="GO:0034069">
    <property type="term" value="F:aminoglycoside N-acetyltransferase activity"/>
    <property type="evidence" value="ECO:0007669"/>
    <property type="project" value="TreeGrafter"/>
</dbReference>
<accession>A0A9D1LLS0</accession>
<reference evidence="2" key="2">
    <citation type="journal article" date="2021" name="PeerJ">
        <title>Extensive microbial diversity within the chicken gut microbiome revealed by metagenomics and culture.</title>
        <authorList>
            <person name="Gilroy R."/>
            <person name="Ravi A."/>
            <person name="Getino M."/>
            <person name="Pursley I."/>
            <person name="Horton D.L."/>
            <person name="Alikhan N.F."/>
            <person name="Baker D."/>
            <person name="Gharbi K."/>
            <person name="Hall N."/>
            <person name="Watson M."/>
            <person name="Adriaenssens E.M."/>
            <person name="Foster-Nyarko E."/>
            <person name="Jarju S."/>
            <person name="Secka A."/>
            <person name="Antonio M."/>
            <person name="Oren A."/>
            <person name="Chaudhuri R.R."/>
            <person name="La Ragione R."/>
            <person name="Hildebrand F."/>
            <person name="Pallen M.J."/>
        </authorList>
    </citation>
    <scope>NUCLEOTIDE SEQUENCE</scope>
    <source>
        <strain evidence="2">CHK191-8634</strain>
    </source>
</reference>
<proteinExistence type="predicted"/>
<dbReference type="GO" id="GO:0030649">
    <property type="term" value="P:aminoglycoside antibiotic catabolic process"/>
    <property type="evidence" value="ECO:0007669"/>
    <property type="project" value="TreeGrafter"/>
</dbReference>
<protein>
    <submittedName>
        <fullName evidence="2">GNAT family N-acetyltransferase</fullName>
    </submittedName>
</protein>
<dbReference type="InterPro" id="IPR000182">
    <property type="entry name" value="GNAT_dom"/>
</dbReference>
<dbReference type="EMBL" id="DVMR01000051">
    <property type="protein sequence ID" value="HIU43917.1"/>
    <property type="molecule type" value="Genomic_DNA"/>
</dbReference>
<dbReference type="PANTHER" id="PTHR37817:SF1">
    <property type="entry name" value="N-ACETYLTRANSFERASE EIS"/>
    <property type="match status" value="1"/>
</dbReference>
<dbReference type="PROSITE" id="PS51186">
    <property type="entry name" value="GNAT"/>
    <property type="match status" value="1"/>
</dbReference>
<feature type="domain" description="N-acetyltransferase" evidence="1">
    <location>
        <begin position="1"/>
        <end position="153"/>
    </location>
</feature>
<dbReference type="Gene3D" id="3.40.630.30">
    <property type="match status" value="1"/>
</dbReference>
<organism evidence="2 3">
    <name type="scientific">Candidatus Ventrousia excrementavium</name>
    <dbReference type="NCBI Taxonomy" id="2840961"/>
    <lineage>
        <taxon>Bacteria</taxon>
        <taxon>Bacillati</taxon>
        <taxon>Bacillota</taxon>
        <taxon>Clostridia</taxon>
        <taxon>Eubacteriales</taxon>
        <taxon>Clostridiaceae</taxon>
        <taxon>Clostridiaceae incertae sedis</taxon>
        <taxon>Candidatus Ventrousia</taxon>
    </lineage>
</organism>
<dbReference type="InterPro" id="IPR016181">
    <property type="entry name" value="Acyl_CoA_acyltransferase"/>
</dbReference>